<evidence type="ECO:0000256" key="6">
    <source>
        <dbReference type="ARBA" id="ARBA00023157"/>
    </source>
</evidence>
<evidence type="ECO:0000313" key="12">
    <source>
        <dbReference type="Proteomes" id="UP000261540"/>
    </source>
</evidence>
<protein>
    <submittedName>
        <fullName evidence="11">Tumor necrosis factor receptor superfamily member 6B-like</fullName>
    </submittedName>
</protein>
<dbReference type="SMART" id="SM00208">
    <property type="entry name" value="TNFR"/>
    <property type="match status" value="4"/>
</dbReference>
<keyword evidence="2" id="KW-0964">Secreted</keyword>
<proteinExistence type="predicted"/>
<evidence type="ECO:0000256" key="7">
    <source>
        <dbReference type="ARBA" id="ARBA00023180"/>
    </source>
</evidence>
<evidence type="ECO:0000256" key="9">
    <source>
        <dbReference type="SAM" id="MobiDB-lite"/>
    </source>
</evidence>
<feature type="region of interest" description="Disordered" evidence="9">
    <location>
        <begin position="285"/>
        <end position="332"/>
    </location>
</feature>
<evidence type="ECO:0000313" key="11">
    <source>
        <dbReference type="Ensembl" id="ENSPKIP00000009285.1"/>
    </source>
</evidence>
<dbReference type="Ensembl" id="ENSPKIT00000033390.1">
    <property type="protein sequence ID" value="ENSPKIP00000009285.1"/>
    <property type="gene ID" value="ENSPKIG00000024447.1"/>
</dbReference>
<evidence type="ECO:0000256" key="1">
    <source>
        <dbReference type="ARBA" id="ARBA00004613"/>
    </source>
</evidence>
<feature type="domain" description="TNFR-Cys" evidence="10">
    <location>
        <begin position="59"/>
        <end position="100"/>
    </location>
</feature>
<feature type="disulfide bond" evidence="8">
    <location>
        <begin position="82"/>
        <end position="100"/>
    </location>
</feature>
<keyword evidence="12" id="KW-1185">Reference proteome</keyword>
<keyword evidence="3" id="KW-0053">Apoptosis</keyword>
<keyword evidence="6 8" id="KW-1015">Disulfide bond</keyword>
<evidence type="ECO:0000256" key="5">
    <source>
        <dbReference type="ARBA" id="ARBA00022737"/>
    </source>
</evidence>
<dbReference type="Pfam" id="PF00020">
    <property type="entry name" value="TNFR_c6"/>
    <property type="match status" value="2"/>
</dbReference>
<comment type="caution">
    <text evidence="8">Lacks conserved residue(s) required for the propagation of feature annotation.</text>
</comment>
<dbReference type="InterPro" id="IPR001368">
    <property type="entry name" value="TNFR/NGFR_Cys_rich_reg"/>
</dbReference>
<evidence type="ECO:0000256" key="2">
    <source>
        <dbReference type="ARBA" id="ARBA00022525"/>
    </source>
</evidence>
<accession>A0A3B3QUH6</accession>
<dbReference type="GO" id="GO:0006915">
    <property type="term" value="P:apoptotic process"/>
    <property type="evidence" value="ECO:0007669"/>
    <property type="project" value="UniProtKB-KW"/>
</dbReference>
<dbReference type="STRING" id="1676925.ENSPKIP00000009285"/>
<comment type="subcellular location">
    <subcellularLocation>
        <location evidence="1">Secreted</location>
    </subcellularLocation>
</comment>
<evidence type="ECO:0000256" key="8">
    <source>
        <dbReference type="PROSITE-ProRule" id="PRU00206"/>
    </source>
</evidence>
<dbReference type="PROSITE" id="PS50050">
    <property type="entry name" value="TNFR_NGFR_2"/>
    <property type="match status" value="1"/>
</dbReference>
<dbReference type="InterPro" id="IPR052459">
    <property type="entry name" value="TNFRSF_decoy_receptor"/>
</dbReference>
<keyword evidence="5" id="KW-0677">Repeat</keyword>
<reference evidence="11" key="2">
    <citation type="submission" date="2025-09" db="UniProtKB">
        <authorList>
            <consortium name="Ensembl"/>
        </authorList>
    </citation>
    <scope>IDENTIFICATION</scope>
</reference>
<dbReference type="GO" id="GO:0005576">
    <property type="term" value="C:extracellular region"/>
    <property type="evidence" value="ECO:0007669"/>
    <property type="project" value="UniProtKB-SubCell"/>
</dbReference>
<evidence type="ECO:0000256" key="4">
    <source>
        <dbReference type="ARBA" id="ARBA00022729"/>
    </source>
</evidence>
<dbReference type="Gene3D" id="2.10.50.10">
    <property type="entry name" value="Tumor Necrosis Factor Receptor, subunit A, domain 2"/>
    <property type="match status" value="2"/>
</dbReference>
<dbReference type="AlphaFoldDB" id="A0A3B3QUH6"/>
<keyword evidence="4" id="KW-0732">Signal</keyword>
<evidence type="ECO:0000256" key="3">
    <source>
        <dbReference type="ARBA" id="ARBA00022703"/>
    </source>
</evidence>
<name>A0A3B3QUH6_9TELE</name>
<feature type="disulfide bond" evidence="8">
    <location>
        <begin position="60"/>
        <end position="75"/>
    </location>
</feature>
<keyword evidence="7" id="KW-0325">Glycoprotein</keyword>
<sequence>PLYPRLCVALGDVRYMAALVLTYEYREPASGRKLTCERCPPGTHMVQHCSATKRTQCAPCPPQHYTQEWNYLRRCLYCRQLCGDGQVVSEACSASQNTICQCKLGYFMQDDFCRQHTKCRPGYGVKVKGTAEVDTVCEKCPLGSYSPGGVSEVVCRNHTDCKSLRLQTVLKGGAWHDSLCASCDSLRAGGECGLELLRGILLDFFSYHKMSKRKLERFVRQSLYPRKQHDSFQNARLQEYLTMWVKVAEVEKLKKLLKICFLKLLRAVRKVRTVSFGYQPNLKTRNKAERANRREASRRSDEAAASSVNEPETAPKAREAGPGPEGGVEGAVDECASGQDVRRTCRHPPELTARYTYGTYPKLTARISLTACTFLKARNKV</sequence>
<dbReference type="GeneTree" id="ENSGT00940000155167"/>
<organism evidence="11 12">
    <name type="scientific">Paramormyrops kingsleyae</name>
    <dbReference type="NCBI Taxonomy" id="1676925"/>
    <lineage>
        <taxon>Eukaryota</taxon>
        <taxon>Metazoa</taxon>
        <taxon>Chordata</taxon>
        <taxon>Craniata</taxon>
        <taxon>Vertebrata</taxon>
        <taxon>Euteleostomi</taxon>
        <taxon>Actinopterygii</taxon>
        <taxon>Neopterygii</taxon>
        <taxon>Teleostei</taxon>
        <taxon>Osteoglossocephala</taxon>
        <taxon>Osteoglossomorpha</taxon>
        <taxon>Osteoglossiformes</taxon>
        <taxon>Mormyridae</taxon>
        <taxon>Paramormyrops</taxon>
    </lineage>
</organism>
<dbReference type="PANTHER" id="PTHR23097:SF181">
    <property type="entry name" value="CASPASE-8-LIKE"/>
    <property type="match status" value="1"/>
</dbReference>
<dbReference type="InterPro" id="IPR048522">
    <property type="entry name" value="Death_3_fish"/>
</dbReference>
<dbReference type="SUPFAM" id="SSF57586">
    <property type="entry name" value="TNF receptor-like"/>
    <property type="match status" value="2"/>
</dbReference>
<feature type="repeat" description="TNFR-Cys" evidence="8">
    <location>
        <begin position="59"/>
        <end position="100"/>
    </location>
</feature>
<dbReference type="Pfam" id="PF21733">
    <property type="entry name" value="Death_3"/>
    <property type="match status" value="1"/>
</dbReference>
<evidence type="ECO:0000259" key="10">
    <source>
        <dbReference type="PROSITE" id="PS50050"/>
    </source>
</evidence>
<reference evidence="11" key="1">
    <citation type="submission" date="2025-08" db="UniProtKB">
        <authorList>
            <consortium name="Ensembl"/>
        </authorList>
    </citation>
    <scope>IDENTIFICATION</scope>
</reference>
<dbReference type="Proteomes" id="UP000261540">
    <property type="component" value="Unplaced"/>
</dbReference>
<dbReference type="PANTHER" id="PTHR23097">
    <property type="entry name" value="TUMOR NECROSIS FACTOR RECEPTOR SUPERFAMILY MEMBER"/>
    <property type="match status" value="1"/>
</dbReference>
<feature type="compositionally biased region" description="Basic and acidic residues" evidence="9">
    <location>
        <begin position="286"/>
        <end position="302"/>
    </location>
</feature>